<dbReference type="GO" id="GO:0046872">
    <property type="term" value="F:metal ion binding"/>
    <property type="evidence" value="ECO:0007669"/>
    <property type="project" value="UniProtKB-KW"/>
</dbReference>
<dbReference type="SUPFAM" id="SSF54862">
    <property type="entry name" value="4Fe-4S ferredoxins"/>
    <property type="match status" value="1"/>
</dbReference>
<dbReference type="Pfam" id="PF01558">
    <property type="entry name" value="POR"/>
    <property type="match status" value="1"/>
</dbReference>
<reference evidence="6 7" key="1">
    <citation type="submission" date="2019-11" db="EMBL/GenBank/DDBJ databases">
        <title>Draft Whole-Genome sequence of the marine photosynthetic bacterium Rhodovulum strictum DSM 11289.</title>
        <authorList>
            <person name="Kyndt J.A."/>
            <person name="Meyer T.E."/>
        </authorList>
    </citation>
    <scope>NUCLEOTIDE SEQUENCE [LARGE SCALE GENOMIC DNA]</scope>
    <source>
        <strain evidence="6 7">DSM 11289</strain>
    </source>
</reference>
<dbReference type="Proteomes" id="UP000466730">
    <property type="component" value="Unassembled WGS sequence"/>
</dbReference>
<evidence type="ECO:0000313" key="7">
    <source>
        <dbReference type="Proteomes" id="UP000466730"/>
    </source>
</evidence>
<dbReference type="PROSITE" id="PS00198">
    <property type="entry name" value="4FE4S_FER_1"/>
    <property type="match status" value="1"/>
</dbReference>
<evidence type="ECO:0000256" key="4">
    <source>
        <dbReference type="ARBA" id="ARBA00023014"/>
    </source>
</evidence>
<dbReference type="GO" id="GO:0051536">
    <property type="term" value="F:iron-sulfur cluster binding"/>
    <property type="evidence" value="ECO:0007669"/>
    <property type="project" value="UniProtKB-KW"/>
</dbReference>
<evidence type="ECO:0000256" key="2">
    <source>
        <dbReference type="ARBA" id="ARBA00023002"/>
    </source>
</evidence>
<keyword evidence="6" id="KW-0670">Pyruvate</keyword>
<gene>
    <name evidence="6" type="ORF">GH815_03535</name>
</gene>
<dbReference type="InterPro" id="IPR019752">
    <property type="entry name" value="Pyrv/ketoisovalerate_OxRed_cat"/>
</dbReference>
<evidence type="ECO:0000313" key="6">
    <source>
        <dbReference type="EMBL" id="MRH20057.1"/>
    </source>
</evidence>
<dbReference type="AlphaFoldDB" id="A0A844BJ77"/>
<dbReference type="InterPro" id="IPR017900">
    <property type="entry name" value="4Fe4S_Fe_S_CS"/>
</dbReference>
<dbReference type="InterPro" id="IPR052198">
    <property type="entry name" value="IorB_Oxidoreductase"/>
</dbReference>
<comment type="caution">
    <text evidence="6">The sequence shown here is derived from an EMBL/GenBank/DDBJ whole genome shotgun (WGS) entry which is preliminary data.</text>
</comment>
<evidence type="ECO:0000259" key="5">
    <source>
        <dbReference type="PROSITE" id="PS51379"/>
    </source>
</evidence>
<feature type="domain" description="4Fe-4S ferredoxin-type" evidence="5">
    <location>
        <begin position="231"/>
        <end position="260"/>
    </location>
</feature>
<dbReference type="GO" id="GO:0016903">
    <property type="term" value="F:oxidoreductase activity, acting on the aldehyde or oxo group of donors"/>
    <property type="evidence" value="ECO:0007669"/>
    <property type="project" value="InterPro"/>
</dbReference>
<keyword evidence="1" id="KW-0479">Metal-binding</keyword>
<keyword evidence="3" id="KW-0408">Iron</keyword>
<dbReference type="Pfam" id="PF12838">
    <property type="entry name" value="Fer4_7"/>
    <property type="match status" value="1"/>
</dbReference>
<keyword evidence="4" id="KW-0411">Iron-sulfur</keyword>
<dbReference type="SUPFAM" id="SSF53323">
    <property type="entry name" value="Pyruvate-ferredoxin oxidoreductase, PFOR, domain III"/>
    <property type="match status" value="1"/>
</dbReference>
<protein>
    <submittedName>
        <fullName evidence="6">Pyruvate ferredoxin oxidoreductase</fullName>
    </submittedName>
</protein>
<dbReference type="PANTHER" id="PTHR43854">
    <property type="entry name" value="INDOLEPYRUVATE OXIDOREDUCTASE SUBUNIT IORB"/>
    <property type="match status" value="1"/>
</dbReference>
<evidence type="ECO:0000256" key="3">
    <source>
        <dbReference type="ARBA" id="ARBA00023004"/>
    </source>
</evidence>
<feature type="domain" description="4Fe-4S ferredoxin-type" evidence="5">
    <location>
        <begin position="261"/>
        <end position="291"/>
    </location>
</feature>
<keyword evidence="7" id="KW-1185">Reference proteome</keyword>
<proteinExistence type="predicted"/>
<accession>A0A844BJ77</accession>
<dbReference type="OrthoDB" id="9800445at2"/>
<dbReference type="PANTHER" id="PTHR43854:SF1">
    <property type="entry name" value="INDOLEPYRUVATE OXIDOREDUCTASE SUBUNIT IORB"/>
    <property type="match status" value="1"/>
</dbReference>
<dbReference type="Gene3D" id="3.30.70.20">
    <property type="match status" value="1"/>
</dbReference>
<name>A0A844BJ77_9RHOB</name>
<dbReference type="InterPro" id="IPR017896">
    <property type="entry name" value="4Fe4S_Fe-S-bd"/>
</dbReference>
<keyword evidence="2" id="KW-0560">Oxidoreductase</keyword>
<organism evidence="6 7">
    <name type="scientific">Rhodovulum strictum</name>
    <dbReference type="NCBI Taxonomy" id="58314"/>
    <lineage>
        <taxon>Bacteria</taxon>
        <taxon>Pseudomonadati</taxon>
        <taxon>Pseudomonadota</taxon>
        <taxon>Alphaproteobacteria</taxon>
        <taxon>Rhodobacterales</taxon>
        <taxon>Paracoccaceae</taxon>
        <taxon>Rhodovulum</taxon>
    </lineage>
</organism>
<dbReference type="PROSITE" id="PS51379">
    <property type="entry name" value="4FE4S_FER_2"/>
    <property type="match status" value="2"/>
</dbReference>
<dbReference type="InterPro" id="IPR002869">
    <property type="entry name" value="Pyrv_flavodox_OxRed_cen"/>
</dbReference>
<sequence length="298" mass="32312">MMGEKMNRTMNVLIVGVGGQGVIMVSKVLAQLCQADGHDVKQSEVHGMAKRGGGVFSHVRFGPKVWSPTIPEGEVDILVALEWAEGLRWLKHLKPDTGTFIADCQKIVPPFACRNRKRGAEPAYAPQTPEEIIEQVHAGYVMDATGMAANLGNARASNTVLLGALSTVLDFPEEAWIEIIASTVPAKSAEINRAAFAEGRAWAMGGDKRIDVTAGGLHKAHSEIHHPQVDTILEITEEWCKGCDICVKMCPERCLRLNDRLKAELALPDLCTGCQLCAWLCPDQAISVTNIPVTEPAE</sequence>
<evidence type="ECO:0000256" key="1">
    <source>
        <dbReference type="ARBA" id="ARBA00022723"/>
    </source>
</evidence>
<dbReference type="EMBL" id="WJPO01000003">
    <property type="protein sequence ID" value="MRH20057.1"/>
    <property type="molecule type" value="Genomic_DNA"/>
</dbReference>
<dbReference type="Gene3D" id="3.40.920.10">
    <property type="entry name" value="Pyruvate-ferredoxin oxidoreductase, PFOR, domain III"/>
    <property type="match status" value="1"/>
</dbReference>